<protein>
    <submittedName>
        <fullName evidence="1">Uncharacterized protein</fullName>
    </submittedName>
</protein>
<reference evidence="1" key="1">
    <citation type="submission" date="2020-05" db="EMBL/GenBank/DDBJ databases">
        <authorList>
            <person name="Chiriac C."/>
            <person name="Salcher M."/>
            <person name="Ghai R."/>
            <person name="Kavagutti S V."/>
        </authorList>
    </citation>
    <scope>NUCLEOTIDE SEQUENCE</scope>
</reference>
<organism evidence="1">
    <name type="scientific">uncultured Caudovirales phage</name>
    <dbReference type="NCBI Taxonomy" id="2100421"/>
    <lineage>
        <taxon>Viruses</taxon>
        <taxon>Duplodnaviria</taxon>
        <taxon>Heunggongvirae</taxon>
        <taxon>Uroviricota</taxon>
        <taxon>Caudoviricetes</taxon>
        <taxon>Peduoviridae</taxon>
        <taxon>Maltschvirus</taxon>
        <taxon>Maltschvirus maltsch</taxon>
    </lineage>
</organism>
<proteinExistence type="predicted"/>
<gene>
    <name evidence="1" type="ORF">UFOVP1169_46</name>
</gene>
<name>A0A6J5R028_9CAUD</name>
<dbReference type="EMBL" id="LR797114">
    <property type="protein sequence ID" value="CAB4188036.1"/>
    <property type="molecule type" value="Genomic_DNA"/>
</dbReference>
<accession>A0A6J5R028</accession>
<evidence type="ECO:0000313" key="1">
    <source>
        <dbReference type="EMBL" id="CAB4188036.1"/>
    </source>
</evidence>
<sequence>MPSMEIQISVEAHVALKERAAKEGLNLRTLARNIVESALTTPAPQPEPQATLDGEVVEIEKRVAECSKRLHERNPEENTSRHDIPWLLDDAETLLRLLKAKPAAAWVDREALAEAVRPFVDQFDGNATSRKYLCADALIASGILHPMQTRDEIAITLIETRLWKGAWLSAGETERDIFYQQADAILALIEGAKP</sequence>